<accession>A0A0D6QAZ7</accession>
<keyword evidence="4 7" id="KW-0812">Transmembrane</keyword>
<feature type="transmembrane region" description="Helical" evidence="7">
    <location>
        <begin position="86"/>
        <end position="105"/>
    </location>
</feature>
<dbReference type="EMBL" id="BANJ01000040">
    <property type="protein sequence ID" value="GAO00136.1"/>
    <property type="molecule type" value="Genomic_DNA"/>
</dbReference>
<keyword evidence="6 7" id="KW-0472">Membrane</keyword>
<evidence type="ECO:0000256" key="6">
    <source>
        <dbReference type="ARBA" id="ARBA00023136"/>
    </source>
</evidence>
<feature type="transmembrane region" description="Helical" evidence="7">
    <location>
        <begin position="136"/>
        <end position="154"/>
    </location>
</feature>
<sequence length="694" mass="75957">MNISRFMPGPDVRWPIMRWPVDGRMLHWLFCPTPQAVAFALRNTIASIVALAIALWMELDSPQWAVATVWSVAQVRRGESMSKARWRIVGTLVGAVAAVVFIAAFPQQSWLFFPAVATWIGLCSFLATFCLNFRSYAFVLSGYTCSIIAVAAASEPDNVFFIGISRATYIVLGVVCEAGMAMLFTIGLPTRARATMVAQVENVLHRLAALLREIVLHDRDTLVHAGEFSDMVVSVHQGLEFPAIEMGRQVHAGDHARAVLAEVSILVTRLVGLSGGAERVVLADDGALADTRGQLLHLCDRLAACRLKSGALDAVHDQVVHLRALFARRATHGRQEMDRITHGVLAATMVDLETALDHCHAIFSPPPHDRFRFHLGGHRDIRLAFYNGLRGAAAIMLAAFVYECTAWPGGMGFIAITTLVCGLFATRENPVVGTTRFLSGAVWSAIAAGSLDLWILPYLTDYEEFAFVLGIFLFVGGLAKCNRGTAGAAAAYGLLMPNLLMPGNQSRVDEVTFLNGAFHTVLAVGLSVLVFRLVLPFRARDERLRFGMHIRGELRRLCLVPLPPSPQWWIGTSVDRIGRMVRHATHEKDTTAASGIRLMLMFSSVGLNILLLRQLKRQRRDTVSDVITALLRALVRYRPVSPRGIAVVRATRRRLARMEKADPGNGRLLEVLACLDGISRTATACVAAMASGVE</sequence>
<feature type="transmembrane region" description="Helical" evidence="7">
    <location>
        <begin position="407"/>
        <end position="425"/>
    </location>
</feature>
<feature type="transmembrane region" description="Helical" evidence="7">
    <location>
        <begin position="516"/>
        <end position="535"/>
    </location>
</feature>
<dbReference type="RefSeq" id="WP_048856525.1">
    <property type="nucleotide sequence ID" value="NZ_BANJ01000040.1"/>
</dbReference>
<evidence type="ECO:0000256" key="5">
    <source>
        <dbReference type="ARBA" id="ARBA00022989"/>
    </source>
</evidence>
<evidence type="ECO:0000256" key="1">
    <source>
        <dbReference type="ARBA" id="ARBA00004651"/>
    </source>
</evidence>
<evidence type="ECO:0000256" key="4">
    <source>
        <dbReference type="ARBA" id="ARBA00022692"/>
    </source>
</evidence>
<protein>
    <submittedName>
        <fullName evidence="8">Fusaric acid resistance protein FusB</fullName>
    </submittedName>
</protein>
<gene>
    <name evidence="8" type="ORF">Gxy13693_040_083</name>
</gene>
<evidence type="ECO:0000313" key="8">
    <source>
        <dbReference type="EMBL" id="GAO00136.1"/>
    </source>
</evidence>
<feature type="transmembrane region" description="Helical" evidence="7">
    <location>
        <begin position="160"/>
        <end position="186"/>
    </location>
</feature>
<evidence type="ECO:0000256" key="3">
    <source>
        <dbReference type="ARBA" id="ARBA00022475"/>
    </source>
</evidence>
<comment type="subcellular location">
    <subcellularLocation>
        <location evidence="1">Cell membrane</location>
        <topology evidence="1">Multi-pass membrane protein</topology>
    </subcellularLocation>
</comment>
<dbReference type="Proteomes" id="UP000032683">
    <property type="component" value="Unassembled WGS sequence"/>
</dbReference>
<feature type="transmembrane region" description="Helical" evidence="7">
    <location>
        <begin position="462"/>
        <end position="479"/>
    </location>
</feature>
<dbReference type="GO" id="GO:0005886">
    <property type="term" value="C:plasma membrane"/>
    <property type="evidence" value="ECO:0007669"/>
    <property type="project" value="UniProtKB-SubCell"/>
</dbReference>
<reference evidence="8 9" key="1">
    <citation type="submission" date="2012-11" db="EMBL/GenBank/DDBJ databases">
        <title>Whole genome sequence of Gluconacetobacter xylinus NBRC 13693.</title>
        <authorList>
            <person name="Azuma Y."/>
            <person name="Higashiura N."/>
            <person name="Hirakawa H."/>
            <person name="Matsushita K."/>
        </authorList>
    </citation>
    <scope>NUCLEOTIDE SEQUENCE [LARGE SCALE GENOMIC DNA]</scope>
    <source>
        <strain evidence="8 9">NBRC 13693</strain>
    </source>
</reference>
<evidence type="ECO:0000256" key="7">
    <source>
        <dbReference type="SAM" id="Phobius"/>
    </source>
</evidence>
<dbReference type="GO" id="GO:0022857">
    <property type="term" value="F:transmembrane transporter activity"/>
    <property type="evidence" value="ECO:0007669"/>
    <property type="project" value="InterPro"/>
</dbReference>
<feature type="transmembrane region" description="Helical" evidence="7">
    <location>
        <begin position="383"/>
        <end position="401"/>
    </location>
</feature>
<dbReference type="InterPro" id="IPR006726">
    <property type="entry name" value="PHBA_efflux_AaeB/fusaric-R"/>
</dbReference>
<dbReference type="PANTHER" id="PTHR30509">
    <property type="entry name" value="P-HYDROXYBENZOIC ACID EFFLUX PUMP SUBUNIT-RELATED"/>
    <property type="match status" value="1"/>
</dbReference>
<keyword evidence="5 7" id="KW-1133">Transmembrane helix</keyword>
<keyword evidence="3" id="KW-1003">Cell membrane</keyword>
<keyword evidence="2" id="KW-0813">Transport</keyword>
<dbReference type="Pfam" id="PF04632">
    <property type="entry name" value="FUSC"/>
    <property type="match status" value="1"/>
</dbReference>
<feature type="transmembrane region" description="Helical" evidence="7">
    <location>
        <begin position="594"/>
        <end position="612"/>
    </location>
</feature>
<dbReference type="AlphaFoldDB" id="A0A0D6QAZ7"/>
<dbReference type="PANTHER" id="PTHR30509:SF9">
    <property type="entry name" value="MULTIDRUG RESISTANCE PROTEIN MDTO"/>
    <property type="match status" value="1"/>
</dbReference>
<evidence type="ECO:0000256" key="2">
    <source>
        <dbReference type="ARBA" id="ARBA00022448"/>
    </source>
</evidence>
<organism evidence="8 9">
    <name type="scientific">Komagataeibacter xylinus NBRC 13693</name>
    <dbReference type="NCBI Taxonomy" id="1234668"/>
    <lineage>
        <taxon>Bacteria</taxon>
        <taxon>Pseudomonadati</taxon>
        <taxon>Pseudomonadota</taxon>
        <taxon>Alphaproteobacteria</taxon>
        <taxon>Acetobacterales</taxon>
        <taxon>Acetobacteraceae</taxon>
        <taxon>Komagataeibacter</taxon>
    </lineage>
</organism>
<proteinExistence type="predicted"/>
<comment type="caution">
    <text evidence="8">The sequence shown here is derived from an EMBL/GenBank/DDBJ whole genome shotgun (WGS) entry which is preliminary data.</text>
</comment>
<evidence type="ECO:0000313" key="9">
    <source>
        <dbReference type="Proteomes" id="UP000032683"/>
    </source>
</evidence>
<name>A0A0D6QAZ7_KOMXY</name>
<feature type="transmembrane region" description="Helical" evidence="7">
    <location>
        <begin position="437"/>
        <end position="456"/>
    </location>
</feature>
<feature type="transmembrane region" description="Helical" evidence="7">
    <location>
        <begin position="111"/>
        <end position="129"/>
    </location>
</feature>